<keyword evidence="4" id="KW-1185">Reference proteome</keyword>
<dbReference type="EMBL" id="CAEKDK010000003">
    <property type="protein sequence ID" value="CAB4275005.1"/>
    <property type="molecule type" value="Genomic_DNA"/>
</dbReference>
<proteinExistence type="predicted"/>
<sequence>MDQSSSSTRLVVVNTTTGVRAATRGRDQRKIRYLVNQTVTATEYLAIQAAIAADNVNRNRHDEIANPRDAPYAPPDHPEACPEVVVTSVQEVRSAISEHGEPLNLVIPRCR</sequence>
<gene>
    <name evidence="1" type="ORF">CURHAP_LOCUS23781</name>
    <name evidence="2" type="ORF">ORAREDHAP_LOCUS23398</name>
</gene>
<dbReference type="Proteomes" id="UP000507245">
    <property type="component" value="Unassembled WGS sequence"/>
</dbReference>
<evidence type="ECO:0000313" key="1">
    <source>
        <dbReference type="EMBL" id="CAB4275005.1"/>
    </source>
</evidence>
<reference evidence="2 3" key="2">
    <citation type="submission" date="2020-05" db="EMBL/GenBank/DDBJ databases">
        <authorList>
            <person name="Campoy J."/>
            <person name="Schneeberger K."/>
            <person name="Spophaly S."/>
        </authorList>
    </citation>
    <scope>NUCLEOTIDE SEQUENCE [LARGE SCALE GENOMIC DNA]</scope>
    <source>
        <strain evidence="2">PruArmRojPasFocal</strain>
    </source>
</reference>
<evidence type="ECO:0000313" key="3">
    <source>
        <dbReference type="Proteomes" id="UP000507222"/>
    </source>
</evidence>
<dbReference type="AlphaFoldDB" id="A0A6J5X3A1"/>
<evidence type="ECO:0000313" key="2">
    <source>
        <dbReference type="EMBL" id="CAB4305388.1"/>
    </source>
</evidence>
<accession>A0A6J5X3A1</accession>
<dbReference type="OrthoDB" id="10584146at2759"/>
<reference evidence="4" key="1">
    <citation type="journal article" date="2020" name="Genome Biol.">
        <title>Gamete binning: chromosome-level and haplotype-resolved genome assembly enabled by high-throughput single-cell sequencing of gamete genomes.</title>
        <authorList>
            <person name="Campoy J.A."/>
            <person name="Sun H."/>
            <person name="Goel M."/>
            <person name="Jiao W.-B."/>
            <person name="Folz-Donahue K."/>
            <person name="Wang N."/>
            <person name="Rubio M."/>
            <person name="Liu C."/>
            <person name="Kukat C."/>
            <person name="Ruiz D."/>
            <person name="Huettel B."/>
            <person name="Schneeberger K."/>
        </authorList>
    </citation>
    <scope>NUCLEOTIDE SEQUENCE [LARGE SCALE GENOMIC DNA]</scope>
    <source>
        <strain evidence="4">cv. Rojo Pasion</strain>
    </source>
</reference>
<dbReference type="EMBL" id="CAEKKB010000003">
    <property type="protein sequence ID" value="CAB4305388.1"/>
    <property type="molecule type" value="Genomic_DNA"/>
</dbReference>
<dbReference type="Proteomes" id="UP000507222">
    <property type="component" value="Unassembled WGS sequence"/>
</dbReference>
<protein>
    <submittedName>
        <fullName evidence="2">Uncharacterized protein</fullName>
    </submittedName>
</protein>
<name>A0A6J5X3A1_PRUAR</name>
<evidence type="ECO:0000313" key="4">
    <source>
        <dbReference type="Proteomes" id="UP000507245"/>
    </source>
</evidence>
<organism evidence="2 4">
    <name type="scientific">Prunus armeniaca</name>
    <name type="common">Apricot</name>
    <name type="synonym">Armeniaca vulgaris</name>
    <dbReference type="NCBI Taxonomy" id="36596"/>
    <lineage>
        <taxon>Eukaryota</taxon>
        <taxon>Viridiplantae</taxon>
        <taxon>Streptophyta</taxon>
        <taxon>Embryophyta</taxon>
        <taxon>Tracheophyta</taxon>
        <taxon>Spermatophyta</taxon>
        <taxon>Magnoliopsida</taxon>
        <taxon>eudicotyledons</taxon>
        <taxon>Gunneridae</taxon>
        <taxon>Pentapetalae</taxon>
        <taxon>rosids</taxon>
        <taxon>fabids</taxon>
        <taxon>Rosales</taxon>
        <taxon>Rosaceae</taxon>
        <taxon>Amygdaloideae</taxon>
        <taxon>Amygdaleae</taxon>
        <taxon>Prunus</taxon>
    </lineage>
</organism>